<name>A0ACB8UA94_9APHY</name>
<dbReference type="EMBL" id="MU274906">
    <property type="protein sequence ID" value="KAI0091161.1"/>
    <property type="molecule type" value="Genomic_DNA"/>
</dbReference>
<gene>
    <name evidence="1" type="ORF">BDY19DRAFT_904631</name>
</gene>
<sequence>MTRHPAKSVQGKFSPQSSQRTKKAQSSTSTKASAPIASAKGTPAIPRKPSKPVVYILVVGATGSGKSSFINRASRSELPVSDGLRSCTRTIQMGKPFLCGSKIVVLVDTPGLDNTTVAETDVLTRIAGFVSTLRERKKDLVGIIFLHSISDVRVGGNFRGNLKLFMKLAGDECLKNVGIVTTMWGDVPMNLGASHEKELKSDELFYKSLLAKGGKMFRYDNTERSARMVVSYEAKKKPITLRVQRELLAPEKTIIDTTVGIELKRILENRRQQLDRDLQHFREELAGTAAPVSRDELQETIRETEEQLNTVVRQGQLVQMWKETKDTAAGLLTQTDSSCLVLEDGETFHESTCCIVM</sequence>
<dbReference type="Proteomes" id="UP001055072">
    <property type="component" value="Unassembled WGS sequence"/>
</dbReference>
<evidence type="ECO:0000313" key="2">
    <source>
        <dbReference type="Proteomes" id="UP001055072"/>
    </source>
</evidence>
<keyword evidence="1" id="KW-0378">Hydrolase</keyword>
<keyword evidence="2" id="KW-1185">Reference proteome</keyword>
<organism evidence="1 2">
    <name type="scientific">Irpex rosettiformis</name>
    <dbReference type="NCBI Taxonomy" id="378272"/>
    <lineage>
        <taxon>Eukaryota</taxon>
        <taxon>Fungi</taxon>
        <taxon>Dikarya</taxon>
        <taxon>Basidiomycota</taxon>
        <taxon>Agaricomycotina</taxon>
        <taxon>Agaricomycetes</taxon>
        <taxon>Polyporales</taxon>
        <taxon>Irpicaceae</taxon>
        <taxon>Irpex</taxon>
    </lineage>
</organism>
<comment type="caution">
    <text evidence="1">The sequence shown here is derived from an EMBL/GenBank/DDBJ whole genome shotgun (WGS) entry which is preliminary data.</text>
</comment>
<evidence type="ECO:0000313" key="1">
    <source>
        <dbReference type="EMBL" id="KAI0091161.1"/>
    </source>
</evidence>
<reference evidence="1" key="1">
    <citation type="journal article" date="2021" name="Environ. Microbiol.">
        <title>Gene family expansions and transcriptome signatures uncover fungal adaptations to wood decay.</title>
        <authorList>
            <person name="Hage H."/>
            <person name="Miyauchi S."/>
            <person name="Viragh M."/>
            <person name="Drula E."/>
            <person name="Min B."/>
            <person name="Chaduli D."/>
            <person name="Navarro D."/>
            <person name="Favel A."/>
            <person name="Norest M."/>
            <person name="Lesage-Meessen L."/>
            <person name="Balint B."/>
            <person name="Merenyi Z."/>
            <person name="de Eugenio L."/>
            <person name="Morin E."/>
            <person name="Martinez A.T."/>
            <person name="Baldrian P."/>
            <person name="Stursova M."/>
            <person name="Martinez M.J."/>
            <person name="Novotny C."/>
            <person name="Magnuson J.K."/>
            <person name="Spatafora J.W."/>
            <person name="Maurice S."/>
            <person name="Pangilinan J."/>
            <person name="Andreopoulos W."/>
            <person name="LaButti K."/>
            <person name="Hundley H."/>
            <person name="Na H."/>
            <person name="Kuo A."/>
            <person name="Barry K."/>
            <person name="Lipzen A."/>
            <person name="Henrissat B."/>
            <person name="Riley R."/>
            <person name="Ahrendt S."/>
            <person name="Nagy L.G."/>
            <person name="Grigoriev I.V."/>
            <person name="Martin F."/>
            <person name="Rosso M.N."/>
        </authorList>
    </citation>
    <scope>NUCLEOTIDE SEQUENCE</scope>
    <source>
        <strain evidence="1">CBS 384.51</strain>
    </source>
</reference>
<protein>
    <submittedName>
        <fullName evidence="1">P-loop containing nucleoside triphosphate hydrolase protein</fullName>
    </submittedName>
</protein>
<accession>A0ACB8UA94</accession>
<proteinExistence type="predicted"/>